<feature type="transmembrane region" description="Helical" evidence="1">
    <location>
        <begin position="114"/>
        <end position="133"/>
    </location>
</feature>
<keyword evidence="1" id="KW-0812">Transmembrane</keyword>
<comment type="caution">
    <text evidence="3">The sequence shown here is derived from an EMBL/GenBank/DDBJ whole genome shotgun (WGS) entry which is preliminary data.</text>
</comment>
<dbReference type="InterPro" id="IPR045340">
    <property type="entry name" value="DUF6533"/>
</dbReference>
<keyword evidence="1" id="KW-0472">Membrane</keyword>
<feature type="domain" description="DUF6533" evidence="2">
    <location>
        <begin position="26"/>
        <end position="71"/>
    </location>
</feature>
<keyword evidence="1" id="KW-1133">Transmembrane helix</keyword>
<evidence type="ECO:0000259" key="2">
    <source>
        <dbReference type="Pfam" id="PF20151"/>
    </source>
</evidence>
<accession>A0A9P3G0B1</accession>
<dbReference type="AlphaFoldDB" id="A0A9P3G0B1"/>
<organism evidence="3 4">
    <name type="scientific">Phanerochaete sordida</name>
    <dbReference type="NCBI Taxonomy" id="48140"/>
    <lineage>
        <taxon>Eukaryota</taxon>
        <taxon>Fungi</taxon>
        <taxon>Dikarya</taxon>
        <taxon>Basidiomycota</taxon>
        <taxon>Agaricomycotina</taxon>
        <taxon>Agaricomycetes</taxon>
        <taxon>Polyporales</taxon>
        <taxon>Phanerochaetaceae</taxon>
        <taxon>Phanerochaete</taxon>
    </lineage>
</organism>
<sequence length="340" mass="38204">MSLSAAGAWDADVATAFRDARLNRVFNLAPFALLYYDYLLTLPAEIERYWTADLSPKRGTLWFLVCRCSGLWKIIICPALIAYHQFYILVSQVLVAIMLNIRTYALYERSRRIFYLLWTVSVAVLAVCCYGLVRHHEPTPEEPAAIGCNVATSSSSGRNLAITWGAMLCHDTMIFTLTLCKALSLRGGPRGIVDLILRDGTMYFGLIMCFTSTTVFTFLFSRPVLKGFTATFTNILSTMLIARLMLNIRDPKLLHPNSHSRLRTATDFSDDLIVTSALETGRPDWSERGYEQELYETESAVHGSRNDVIELVRRDHPPPNLRGKISWRTETSGSTGAILA</sequence>
<protein>
    <recommendedName>
        <fullName evidence="2">DUF6533 domain-containing protein</fullName>
    </recommendedName>
</protein>
<evidence type="ECO:0000313" key="4">
    <source>
        <dbReference type="Proteomes" id="UP000703269"/>
    </source>
</evidence>
<feature type="transmembrane region" description="Helical" evidence="1">
    <location>
        <begin position="87"/>
        <end position="107"/>
    </location>
</feature>
<gene>
    <name evidence="3" type="ORF">PsYK624_026820</name>
</gene>
<keyword evidence="4" id="KW-1185">Reference proteome</keyword>
<feature type="transmembrane region" description="Helical" evidence="1">
    <location>
        <begin position="201"/>
        <end position="221"/>
    </location>
</feature>
<reference evidence="3 4" key="1">
    <citation type="submission" date="2021-08" db="EMBL/GenBank/DDBJ databases">
        <title>Draft Genome Sequence of Phanerochaete sordida strain YK-624.</title>
        <authorList>
            <person name="Mori T."/>
            <person name="Dohra H."/>
            <person name="Suzuki T."/>
            <person name="Kawagishi H."/>
            <person name="Hirai H."/>
        </authorList>
    </citation>
    <scope>NUCLEOTIDE SEQUENCE [LARGE SCALE GENOMIC DNA]</scope>
    <source>
        <strain evidence="3 4">YK-624</strain>
    </source>
</reference>
<evidence type="ECO:0000313" key="3">
    <source>
        <dbReference type="EMBL" id="GJE86602.1"/>
    </source>
</evidence>
<proteinExistence type="predicted"/>
<dbReference type="Proteomes" id="UP000703269">
    <property type="component" value="Unassembled WGS sequence"/>
</dbReference>
<dbReference type="EMBL" id="BPQB01000004">
    <property type="protein sequence ID" value="GJE86602.1"/>
    <property type="molecule type" value="Genomic_DNA"/>
</dbReference>
<dbReference type="Pfam" id="PF20151">
    <property type="entry name" value="DUF6533"/>
    <property type="match status" value="1"/>
</dbReference>
<name>A0A9P3G0B1_9APHY</name>
<evidence type="ECO:0000256" key="1">
    <source>
        <dbReference type="SAM" id="Phobius"/>
    </source>
</evidence>
<dbReference type="OrthoDB" id="3261349at2759"/>